<dbReference type="SUPFAM" id="SSF54001">
    <property type="entry name" value="Cysteine proteinases"/>
    <property type="match status" value="1"/>
</dbReference>
<dbReference type="Gene3D" id="3.10.620.30">
    <property type="match status" value="1"/>
</dbReference>
<evidence type="ECO:0000256" key="1">
    <source>
        <dbReference type="SAM" id="MobiDB-lite"/>
    </source>
</evidence>
<dbReference type="OrthoDB" id="9804023at2"/>
<dbReference type="InterPro" id="IPR021878">
    <property type="entry name" value="TgpA_N"/>
</dbReference>
<evidence type="ECO:0000313" key="4">
    <source>
        <dbReference type="EMBL" id="KIQ61789.1"/>
    </source>
</evidence>
<dbReference type="Proteomes" id="UP000032066">
    <property type="component" value="Unassembled WGS sequence"/>
</dbReference>
<dbReference type="Pfam" id="PF11992">
    <property type="entry name" value="TgpA_N"/>
    <property type="match status" value="1"/>
</dbReference>
<keyword evidence="2" id="KW-1133">Transmembrane helix</keyword>
<feature type="transmembrane region" description="Helical" evidence="2">
    <location>
        <begin position="31"/>
        <end position="53"/>
    </location>
</feature>
<feature type="domain" description="Transglutaminase-like" evidence="3">
    <location>
        <begin position="477"/>
        <end position="546"/>
    </location>
</feature>
<accession>A0A0D0PH90</accession>
<dbReference type="RefSeq" id="WP_043913490.1">
    <property type="nucleotide sequence ID" value="NZ_JXZB01000004.1"/>
</dbReference>
<dbReference type="InterPro" id="IPR025403">
    <property type="entry name" value="TgpA-like_C"/>
</dbReference>
<evidence type="ECO:0000256" key="2">
    <source>
        <dbReference type="SAM" id="Phobius"/>
    </source>
</evidence>
<dbReference type="InterPro" id="IPR038765">
    <property type="entry name" value="Papain-like_cys_pep_sf"/>
</dbReference>
<dbReference type="InterPro" id="IPR052901">
    <property type="entry name" value="Bact_TGase-like"/>
</dbReference>
<dbReference type="PATRIC" id="fig|2064.6.peg.4557"/>
<dbReference type="PANTHER" id="PTHR42736">
    <property type="entry name" value="PROTEIN-GLUTAMINE GAMMA-GLUTAMYLTRANSFERASE"/>
    <property type="match status" value="1"/>
</dbReference>
<dbReference type="Pfam" id="PF01841">
    <property type="entry name" value="Transglut_core"/>
    <property type="match status" value="1"/>
</dbReference>
<dbReference type="EMBL" id="JXZB01000004">
    <property type="protein sequence ID" value="KIQ61789.1"/>
    <property type="molecule type" value="Genomic_DNA"/>
</dbReference>
<gene>
    <name evidence="4" type="ORF">TR51_21200</name>
</gene>
<feature type="transmembrane region" description="Helical" evidence="2">
    <location>
        <begin position="118"/>
        <end position="137"/>
    </location>
</feature>
<dbReference type="STRING" id="2064.TR51_21200"/>
<dbReference type="Pfam" id="PF13559">
    <property type="entry name" value="DUF4129"/>
    <property type="match status" value="1"/>
</dbReference>
<feature type="transmembrane region" description="Helical" evidence="2">
    <location>
        <begin position="618"/>
        <end position="640"/>
    </location>
</feature>
<evidence type="ECO:0000313" key="5">
    <source>
        <dbReference type="Proteomes" id="UP000032066"/>
    </source>
</evidence>
<proteinExistence type="predicted"/>
<dbReference type="SMART" id="SM00460">
    <property type="entry name" value="TGc"/>
    <property type="match status" value="1"/>
</dbReference>
<organism evidence="4 5">
    <name type="scientific">Kitasatospora griseola</name>
    <name type="common">Streptomyces griseolosporeus</name>
    <dbReference type="NCBI Taxonomy" id="2064"/>
    <lineage>
        <taxon>Bacteria</taxon>
        <taxon>Bacillati</taxon>
        <taxon>Actinomycetota</taxon>
        <taxon>Actinomycetes</taxon>
        <taxon>Kitasatosporales</taxon>
        <taxon>Streptomycetaceae</taxon>
        <taxon>Kitasatospora</taxon>
    </lineage>
</organism>
<evidence type="ECO:0000259" key="3">
    <source>
        <dbReference type="SMART" id="SM00460"/>
    </source>
</evidence>
<comment type="caution">
    <text evidence="4">The sequence shown here is derived from an EMBL/GenBank/DDBJ whole genome shotgun (WGS) entry which is preliminary data.</text>
</comment>
<dbReference type="InterPro" id="IPR002931">
    <property type="entry name" value="Transglutaminase-like"/>
</dbReference>
<keyword evidence="5" id="KW-1185">Reference proteome</keyword>
<feature type="transmembrane region" description="Helical" evidence="2">
    <location>
        <begin position="217"/>
        <end position="241"/>
    </location>
</feature>
<reference evidence="4 5" key="1">
    <citation type="submission" date="2015-02" db="EMBL/GenBank/DDBJ databases">
        <title>Draft genome sequence of Kitasatospora griseola MF730-N6, a bafilomycin, terpentecin and satosporin producer.</title>
        <authorList>
            <person name="Arens J.C."/>
            <person name="Haltli B."/>
            <person name="Kerr R.G."/>
        </authorList>
    </citation>
    <scope>NUCLEOTIDE SEQUENCE [LARGE SCALE GENOMIC DNA]</scope>
    <source>
        <strain evidence="4 5">MF730-N6</strain>
    </source>
</reference>
<sequence>MTTRAKLTLCAALATALAALSLSPLFQDSFALAPHGLLMIAVAAGAGAGLRALPLPRPLVLPLQLLAVVYVLMLTTVQSAMTVGVLPGPAAFDALSTRLAAGGSDIQEYAIPAPTTDGLRLIVVGSVALVAVLVDALAVTYRRAAAAGLPLLALYSVGCGLAGSPGGMWLWFLFAAAGYLILLYTEGQDRLTRWGRVFHGTGRSAVALSNGGRRVGLIALATALLLPALLPSAGSGLFGGLGGGAGSGNGTGNGPGDERSLNLVVALTANLRSNDDTELLRFSTDATDADQLYLRVAALSEFDGEEWKVGNQSGEPLPTTLPAPEGLAAGVATNPIRTNVRISDRLGATWLPMPYPVSWVEMPSIQNWRFDRTGRTVVAVNGQKTNGLSYSVGSVTVNPDASQLRSAAPAPEDITKRYLGLPANLPTVVGETARKITANANNPYDQAVALQQYFTKGDFTYNTKIEPRTGPDAIAKFLQDKEGFCVHFAATMAAMSRSLGIPARVAIGFTPGTGDGSNRIVRSSNYHAWPELYFSGLGWMRFEPTPNRGAAPLYSVPQAANTAKPSAQPSASSSADRPSAGPSASSTCTAQQHRIGDCDDRSAVVEHRTAATAWWRSLPALLAAAALILLLAVLATPMMLRGRLRRRRLGAGRHGPGADGPRLTDEQVLAAWAELVDSAWDLGLPPDEARTPRNAARRLAEDAHLAPAAAEAAGRVALATERVMYARESDPSPHLGADVRTARDGLLTQATRGRRLRALLLPASTVRLWWRTQERMAALNERTARRGDAIRSKLTGRFRRTPKE</sequence>
<feature type="region of interest" description="Disordered" evidence="1">
    <location>
        <begin position="559"/>
        <end position="598"/>
    </location>
</feature>
<protein>
    <recommendedName>
        <fullName evidence="3">Transglutaminase-like domain-containing protein</fullName>
    </recommendedName>
</protein>
<keyword evidence="2" id="KW-0472">Membrane</keyword>
<name>A0A0D0PH90_KITGR</name>
<dbReference type="PANTHER" id="PTHR42736:SF1">
    <property type="entry name" value="PROTEIN-GLUTAMINE GAMMA-GLUTAMYLTRANSFERASE"/>
    <property type="match status" value="1"/>
</dbReference>
<feature type="transmembrane region" description="Helical" evidence="2">
    <location>
        <begin position="65"/>
        <end position="86"/>
    </location>
</feature>
<feature type="transmembrane region" description="Helical" evidence="2">
    <location>
        <begin position="169"/>
        <end position="185"/>
    </location>
</feature>
<feature type="compositionally biased region" description="Low complexity" evidence="1">
    <location>
        <begin position="563"/>
        <end position="586"/>
    </location>
</feature>
<feature type="transmembrane region" description="Helical" evidence="2">
    <location>
        <begin position="144"/>
        <end position="163"/>
    </location>
</feature>
<keyword evidence="2" id="KW-0812">Transmembrane</keyword>
<dbReference type="AlphaFoldDB" id="A0A0D0PH90"/>